<name>A0A3P3QWR2_9FIRM</name>
<accession>A0A3P3QWR2</accession>
<dbReference type="InterPro" id="IPR050834">
    <property type="entry name" value="Glycosyltransf_2"/>
</dbReference>
<dbReference type="EMBL" id="RRCO01000003">
    <property type="protein sequence ID" value="RRJ25686.1"/>
    <property type="molecule type" value="Genomic_DNA"/>
</dbReference>
<dbReference type="PANTHER" id="PTHR43685:SF5">
    <property type="entry name" value="GLYCOSYLTRANSFERASE EPSE-RELATED"/>
    <property type="match status" value="1"/>
</dbReference>
<protein>
    <submittedName>
        <fullName evidence="5">Glycosyltransferase</fullName>
    </submittedName>
</protein>
<proteinExistence type="inferred from homology"/>
<dbReference type="Proteomes" id="UP000272490">
    <property type="component" value="Unassembled WGS sequence"/>
</dbReference>
<evidence type="ECO:0000256" key="3">
    <source>
        <dbReference type="ARBA" id="ARBA00022679"/>
    </source>
</evidence>
<evidence type="ECO:0000256" key="2">
    <source>
        <dbReference type="ARBA" id="ARBA00022676"/>
    </source>
</evidence>
<dbReference type="Gene3D" id="3.90.550.10">
    <property type="entry name" value="Spore Coat Polysaccharide Biosynthesis Protein SpsA, Chain A"/>
    <property type="match status" value="1"/>
</dbReference>
<dbReference type="SUPFAM" id="SSF53448">
    <property type="entry name" value="Nucleotide-diphospho-sugar transferases"/>
    <property type="match status" value="1"/>
</dbReference>
<keyword evidence="2" id="KW-0328">Glycosyltransferase</keyword>
<dbReference type="OrthoDB" id="9815829at2"/>
<dbReference type="GO" id="GO:0016757">
    <property type="term" value="F:glycosyltransferase activity"/>
    <property type="evidence" value="ECO:0007669"/>
    <property type="project" value="UniProtKB-KW"/>
</dbReference>
<keyword evidence="6" id="KW-1185">Reference proteome</keyword>
<comment type="similarity">
    <text evidence="1">Belongs to the glycosyltransferase 2 family.</text>
</comment>
<dbReference type="InterPro" id="IPR029044">
    <property type="entry name" value="Nucleotide-diphossugar_trans"/>
</dbReference>
<evidence type="ECO:0000259" key="4">
    <source>
        <dbReference type="Pfam" id="PF00535"/>
    </source>
</evidence>
<dbReference type="PANTHER" id="PTHR43685">
    <property type="entry name" value="GLYCOSYLTRANSFERASE"/>
    <property type="match status" value="1"/>
</dbReference>
<keyword evidence="3 5" id="KW-0808">Transferase</keyword>
<sequence>MKEEVNLEYSVLISVYIKEKPEFLERALESIYNQTLKPREVILVKDGLLTEELETIISKEIRKFNESNIDFTCIQLEKNMGLGTALQTGLEKCDCDYIARMDSDDIAVSDRLEKQVNYIKNNSQVSVVGGYINEFVKEGKVIRTKTMPLNYEELYKYGKYRNPLNHMTVFFRKKDVLDAGGYKPMKGLEDYYLWSRMLAKGYKIGNIDQVLVNARLGNFANRRGGWEYFVTYCKLRKIQNKLGYTNIFELISGVIFTAMITLPPNNIRGCIYKILRKK</sequence>
<feature type="domain" description="Glycosyltransferase 2-like" evidence="4">
    <location>
        <begin position="10"/>
        <end position="177"/>
    </location>
</feature>
<dbReference type="AlphaFoldDB" id="A0A3P3QWR2"/>
<dbReference type="Pfam" id="PF00535">
    <property type="entry name" value="Glycos_transf_2"/>
    <property type="match status" value="1"/>
</dbReference>
<reference evidence="5 6" key="1">
    <citation type="submission" date="2018-11" db="EMBL/GenBank/DDBJ databases">
        <title>Genome sequencing of Lachnoanaerobaculum sp. KCOM 2030 (= ChDC B114).</title>
        <authorList>
            <person name="Kook J.-K."/>
            <person name="Park S.-N."/>
            <person name="Lim Y.K."/>
        </authorList>
    </citation>
    <scope>NUCLEOTIDE SEQUENCE [LARGE SCALE GENOMIC DNA]</scope>
    <source>
        <strain evidence="5 6">KCOM 2030</strain>
    </source>
</reference>
<evidence type="ECO:0000256" key="1">
    <source>
        <dbReference type="ARBA" id="ARBA00006739"/>
    </source>
</evidence>
<gene>
    <name evidence="5" type="ORF">EHV10_07280</name>
</gene>
<organism evidence="5 6">
    <name type="scientific">Lachnoanaerobaculum gingivalis</name>
    <dbReference type="NCBI Taxonomy" id="2490855"/>
    <lineage>
        <taxon>Bacteria</taxon>
        <taxon>Bacillati</taxon>
        <taxon>Bacillota</taxon>
        <taxon>Clostridia</taxon>
        <taxon>Lachnospirales</taxon>
        <taxon>Lachnospiraceae</taxon>
        <taxon>Lachnoanaerobaculum</taxon>
    </lineage>
</organism>
<comment type="caution">
    <text evidence="5">The sequence shown here is derived from an EMBL/GenBank/DDBJ whole genome shotgun (WGS) entry which is preliminary data.</text>
</comment>
<evidence type="ECO:0000313" key="5">
    <source>
        <dbReference type="EMBL" id="RRJ25686.1"/>
    </source>
</evidence>
<dbReference type="InterPro" id="IPR001173">
    <property type="entry name" value="Glyco_trans_2-like"/>
</dbReference>
<evidence type="ECO:0000313" key="6">
    <source>
        <dbReference type="Proteomes" id="UP000272490"/>
    </source>
</evidence>